<proteinExistence type="predicted"/>
<dbReference type="InterPro" id="IPR000182">
    <property type="entry name" value="GNAT_dom"/>
</dbReference>
<dbReference type="EMBL" id="FOSQ01000014">
    <property type="protein sequence ID" value="SFL01747.1"/>
    <property type="molecule type" value="Genomic_DNA"/>
</dbReference>
<organism evidence="4 5">
    <name type="scientific">Falsiroseomonas stagni DSM 19981</name>
    <dbReference type="NCBI Taxonomy" id="1123062"/>
    <lineage>
        <taxon>Bacteria</taxon>
        <taxon>Pseudomonadati</taxon>
        <taxon>Pseudomonadota</taxon>
        <taxon>Alphaproteobacteria</taxon>
        <taxon>Acetobacterales</taxon>
        <taxon>Roseomonadaceae</taxon>
        <taxon>Falsiroseomonas</taxon>
    </lineage>
</organism>
<evidence type="ECO:0000256" key="2">
    <source>
        <dbReference type="ARBA" id="ARBA00023315"/>
    </source>
</evidence>
<dbReference type="InterPro" id="IPR016181">
    <property type="entry name" value="Acyl_CoA_acyltransferase"/>
</dbReference>
<evidence type="ECO:0000313" key="5">
    <source>
        <dbReference type="Proteomes" id="UP000199473"/>
    </source>
</evidence>
<keyword evidence="1 4" id="KW-0808">Transferase</keyword>
<feature type="domain" description="N-acetyltransferase" evidence="3">
    <location>
        <begin position="7"/>
        <end position="149"/>
    </location>
</feature>
<dbReference type="STRING" id="1123062.SAMN02745775_114132"/>
<dbReference type="Pfam" id="PF00583">
    <property type="entry name" value="Acetyltransf_1"/>
    <property type="match status" value="1"/>
</dbReference>
<dbReference type="AlphaFoldDB" id="A0A1I4EAW8"/>
<evidence type="ECO:0000259" key="3">
    <source>
        <dbReference type="PROSITE" id="PS51186"/>
    </source>
</evidence>
<name>A0A1I4EAW8_9PROT</name>
<keyword evidence="2" id="KW-0012">Acyltransferase</keyword>
<dbReference type="PROSITE" id="PS51186">
    <property type="entry name" value="GNAT"/>
    <property type="match status" value="1"/>
</dbReference>
<protein>
    <submittedName>
        <fullName evidence="4">Acetyltransferase (GNAT) family protein</fullName>
    </submittedName>
</protein>
<dbReference type="InterPro" id="IPR050832">
    <property type="entry name" value="Bact_Acetyltransf"/>
</dbReference>
<dbReference type="Proteomes" id="UP000199473">
    <property type="component" value="Unassembled WGS sequence"/>
</dbReference>
<dbReference type="Gene3D" id="3.40.630.30">
    <property type="match status" value="1"/>
</dbReference>
<dbReference type="RefSeq" id="WP_092962698.1">
    <property type="nucleotide sequence ID" value="NZ_FOSQ01000014.1"/>
</dbReference>
<evidence type="ECO:0000313" key="4">
    <source>
        <dbReference type="EMBL" id="SFL01747.1"/>
    </source>
</evidence>
<dbReference type="PANTHER" id="PTHR43877:SF1">
    <property type="entry name" value="ACETYLTRANSFERASE"/>
    <property type="match status" value="1"/>
</dbReference>
<sequence>MTSRYGLEIRAATAADAPGLAELLTEAGQASAGRVIATRLEALRQGPGTVLIAQEWGPPSGVIALHWYPSLLEDRPVAQVTLLLVGQDSRRRGIGRLLVKAAAQAARSAGCGALEMALAEAGAAMQGFCAATGFAESGARFTRSLRRQS</sequence>
<accession>A0A1I4EAW8</accession>
<dbReference type="PANTHER" id="PTHR43877">
    <property type="entry name" value="AMINOALKYLPHOSPHONATE N-ACETYLTRANSFERASE-RELATED-RELATED"/>
    <property type="match status" value="1"/>
</dbReference>
<gene>
    <name evidence="4" type="ORF">SAMN02745775_114132</name>
</gene>
<reference evidence="4 5" key="1">
    <citation type="submission" date="2016-10" db="EMBL/GenBank/DDBJ databases">
        <authorList>
            <person name="de Groot N.N."/>
        </authorList>
    </citation>
    <scope>NUCLEOTIDE SEQUENCE [LARGE SCALE GENOMIC DNA]</scope>
    <source>
        <strain evidence="4 5">DSM 19981</strain>
    </source>
</reference>
<evidence type="ECO:0000256" key="1">
    <source>
        <dbReference type="ARBA" id="ARBA00022679"/>
    </source>
</evidence>
<dbReference type="OrthoDB" id="7188775at2"/>
<dbReference type="GO" id="GO:0016747">
    <property type="term" value="F:acyltransferase activity, transferring groups other than amino-acyl groups"/>
    <property type="evidence" value="ECO:0007669"/>
    <property type="project" value="InterPro"/>
</dbReference>
<dbReference type="SUPFAM" id="SSF55729">
    <property type="entry name" value="Acyl-CoA N-acyltransferases (Nat)"/>
    <property type="match status" value="1"/>
</dbReference>
<keyword evidence="5" id="KW-1185">Reference proteome</keyword>